<dbReference type="Pfam" id="PF01699">
    <property type="entry name" value="Na_Ca_ex"/>
    <property type="match status" value="1"/>
</dbReference>
<name>A0A538UAN4_UNCEI</name>
<comment type="subcellular location">
    <subcellularLocation>
        <location evidence="1">Endomembrane system</location>
        <topology evidence="1">Multi-pass membrane protein</topology>
    </subcellularLocation>
</comment>
<evidence type="ECO:0000256" key="6">
    <source>
        <dbReference type="ARBA" id="ARBA00023136"/>
    </source>
</evidence>
<dbReference type="Proteomes" id="UP000319836">
    <property type="component" value="Unassembled WGS sequence"/>
</dbReference>
<feature type="transmembrane region" description="Helical" evidence="7">
    <location>
        <begin position="169"/>
        <end position="190"/>
    </location>
</feature>
<evidence type="ECO:0000256" key="1">
    <source>
        <dbReference type="ARBA" id="ARBA00004127"/>
    </source>
</evidence>
<evidence type="ECO:0000256" key="4">
    <source>
        <dbReference type="ARBA" id="ARBA00022989"/>
    </source>
</evidence>
<dbReference type="InterPro" id="IPR044880">
    <property type="entry name" value="NCX_ion-bd_dom_sf"/>
</dbReference>
<dbReference type="GO" id="GO:0015369">
    <property type="term" value="F:calcium:proton antiporter activity"/>
    <property type="evidence" value="ECO:0007669"/>
    <property type="project" value="TreeGrafter"/>
</dbReference>
<dbReference type="EMBL" id="VBPA01000029">
    <property type="protein sequence ID" value="TMQ72961.1"/>
    <property type="molecule type" value="Genomic_DNA"/>
</dbReference>
<gene>
    <name evidence="9" type="ORF">E6K80_01350</name>
</gene>
<dbReference type="GO" id="GO:0006874">
    <property type="term" value="P:intracellular calcium ion homeostasis"/>
    <property type="evidence" value="ECO:0007669"/>
    <property type="project" value="TreeGrafter"/>
</dbReference>
<dbReference type="GO" id="GO:0016020">
    <property type="term" value="C:membrane"/>
    <property type="evidence" value="ECO:0007669"/>
    <property type="project" value="InterPro"/>
</dbReference>
<evidence type="ECO:0000313" key="10">
    <source>
        <dbReference type="Proteomes" id="UP000319836"/>
    </source>
</evidence>
<dbReference type="PANTHER" id="PTHR31503">
    <property type="entry name" value="VACUOLAR CALCIUM ION TRANSPORTER"/>
    <property type="match status" value="1"/>
</dbReference>
<feature type="transmembrane region" description="Helical" evidence="7">
    <location>
        <begin position="28"/>
        <end position="45"/>
    </location>
</feature>
<dbReference type="PANTHER" id="PTHR31503:SF22">
    <property type="entry name" value="VACUOLAR CALCIUM ION TRANSPORTER"/>
    <property type="match status" value="1"/>
</dbReference>
<keyword evidence="6 7" id="KW-0472">Membrane</keyword>
<proteinExistence type="predicted"/>
<dbReference type="Gene3D" id="1.20.1420.30">
    <property type="entry name" value="NCX, central ion-binding region"/>
    <property type="match status" value="1"/>
</dbReference>
<accession>A0A538UAN4</accession>
<keyword evidence="2" id="KW-0813">Transport</keyword>
<feature type="transmembrane region" description="Helical" evidence="7">
    <location>
        <begin position="57"/>
        <end position="80"/>
    </location>
</feature>
<organism evidence="9 10">
    <name type="scientific">Eiseniibacteriota bacterium</name>
    <dbReference type="NCBI Taxonomy" id="2212470"/>
    <lineage>
        <taxon>Bacteria</taxon>
        <taxon>Candidatus Eiseniibacteriota</taxon>
    </lineage>
</organism>
<protein>
    <submittedName>
        <fullName evidence="9">Cation transporter</fullName>
    </submittedName>
</protein>
<evidence type="ECO:0000259" key="8">
    <source>
        <dbReference type="Pfam" id="PF01699"/>
    </source>
</evidence>
<feature type="non-terminal residue" evidence="9">
    <location>
        <position position="1"/>
    </location>
</feature>
<evidence type="ECO:0000313" key="9">
    <source>
        <dbReference type="EMBL" id="TMQ72961.1"/>
    </source>
</evidence>
<feature type="transmembrane region" description="Helical" evidence="7">
    <location>
        <begin position="125"/>
        <end position="149"/>
    </location>
</feature>
<feature type="non-terminal residue" evidence="9">
    <location>
        <position position="209"/>
    </location>
</feature>
<sequence>TPDRWLLTLLVFVPLALLAEWLHWGALPVFAFAALAIVPLAGLMGQSTERLAARLGAGVGGLLNATFGNAAELIIALLALQRGLYDVVQASLTGSVIGNSLLVLGLAIVAGGARREKQIFDRSAAGVGSTSLALAAVGMSIPAVFHWIAEGAVSRAALSARHEAALERGLSLEISIVLFVVYLLSLLFSLRTHRHLFVGHHRAPGKSAP</sequence>
<keyword evidence="4 7" id="KW-1133">Transmembrane helix</keyword>
<evidence type="ECO:0000256" key="5">
    <source>
        <dbReference type="ARBA" id="ARBA00023065"/>
    </source>
</evidence>
<dbReference type="AlphaFoldDB" id="A0A538UAN4"/>
<keyword evidence="5" id="KW-0406">Ion transport</keyword>
<dbReference type="InterPro" id="IPR004713">
    <property type="entry name" value="CaH_exchang"/>
</dbReference>
<dbReference type="InterPro" id="IPR004837">
    <property type="entry name" value="NaCa_Exmemb"/>
</dbReference>
<keyword evidence="3 7" id="KW-0812">Transmembrane</keyword>
<evidence type="ECO:0000256" key="3">
    <source>
        <dbReference type="ARBA" id="ARBA00022692"/>
    </source>
</evidence>
<dbReference type="GO" id="GO:0012505">
    <property type="term" value="C:endomembrane system"/>
    <property type="evidence" value="ECO:0007669"/>
    <property type="project" value="UniProtKB-SubCell"/>
</dbReference>
<feature type="domain" description="Sodium/calcium exchanger membrane region" evidence="8">
    <location>
        <begin position="28"/>
        <end position="190"/>
    </location>
</feature>
<evidence type="ECO:0000256" key="7">
    <source>
        <dbReference type="SAM" id="Phobius"/>
    </source>
</evidence>
<comment type="caution">
    <text evidence="9">The sequence shown here is derived from an EMBL/GenBank/DDBJ whole genome shotgun (WGS) entry which is preliminary data.</text>
</comment>
<evidence type="ECO:0000256" key="2">
    <source>
        <dbReference type="ARBA" id="ARBA00022448"/>
    </source>
</evidence>
<reference evidence="9 10" key="1">
    <citation type="journal article" date="2019" name="Nat. Microbiol.">
        <title>Mediterranean grassland soil C-N compound turnover is dependent on rainfall and depth, and is mediated by genomically divergent microorganisms.</title>
        <authorList>
            <person name="Diamond S."/>
            <person name="Andeer P.F."/>
            <person name="Li Z."/>
            <person name="Crits-Christoph A."/>
            <person name="Burstein D."/>
            <person name="Anantharaman K."/>
            <person name="Lane K.R."/>
            <person name="Thomas B.C."/>
            <person name="Pan C."/>
            <person name="Northen T.R."/>
            <person name="Banfield J.F."/>
        </authorList>
    </citation>
    <scope>NUCLEOTIDE SEQUENCE [LARGE SCALE GENOMIC DNA]</scope>
    <source>
        <strain evidence="9">WS_10</strain>
    </source>
</reference>
<feature type="transmembrane region" description="Helical" evidence="7">
    <location>
        <begin position="92"/>
        <end position="113"/>
    </location>
</feature>